<name>A0A134CDW8_9FIRM</name>
<dbReference type="RefSeq" id="WP_062486353.1">
    <property type="nucleotide sequence ID" value="NZ_KQ960953.1"/>
</dbReference>
<evidence type="ECO:0008006" key="3">
    <source>
        <dbReference type="Google" id="ProtNLM"/>
    </source>
</evidence>
<dbReference type="PATRIC" id="fig|1588748.3.peg.1322"/>
<dbReference type="PANTHER" id="PTHR42967:SF1">
    <property type="entry name" value="MBL FOLD METALLO-HYDROLASE"/>
    <property type="match status" value="1"/>
</dbReference>
<organism evidence="1 2">
    <name type="scientific">Megasphaera hutchinsoni</name>
    <dbReference type="NCBI Taxonomy" id="1588748"/>
    <lineage>
        <taxon>Bacteria</taxon>
        <taxon>Bacillati</taxon>
        <taxon>Bacillota</taxon>
        <taxon>Negativicutes</taxon>
        <taxon>Veillonellales</taxon>
        <taxon>Veillonellaceae</taxon>
        <taxon>Megasphaera</taxon>
    </lineage>
</organism>
<dbReference type="InterPro" id="IPR036866">
    <property type="entry name" value="RibonucZ/Hydroxyglut_hydro"/>
</dbReference>
<gene>
    <name evidence="1" type="ORF">HMPREF3182_01366</name>
</gene>
<sequence>MSEVKITFLAHSGFSVETENKVLIFDYYQDPKGIVSAYYSQDKPLWFFVSHRHGDHFNPAIGKFVKHAAYYIVNDEVPLVLSDSEKMRSMKVYDTITVDDVSITQYGSTDEGGSFFVRTNGYTFFHAGDLNWWHWMEDTDENNKIAKMNFQREMEHLQGMQADIAFFPVDARLGAAREWGIKGFLQRVTITKGMIPMHYFGSSWSPSQSFLAQYQRVPLWIPQKEGEERVWC</sequence>
<dbReference type="PANTHER" id="PTHR42967">
    <property type="entry name" value="METAL DEPENDENT HYDROLASE"/>
    <property type="match status" value="1"/>
</dbReference>
<dbReference type="SUPFAM" id="SSF56281">
    <property type="entry name" value="Metallo-hydrolase/oxidoreductase"/>
    <property type="match status" value="1"/>
</dbReference>
<comment type="caution">
    <text evidence="1">The sequence shown here is derived from an EMBL/GenBank/DDBJ whole genome shotgun (WGS) entry which is preliminary data.</text>
</comment>
<proteinExistence type="predicted"/>
<protein>
    <recommendedName>
        <fullName evidence="3">Metal dependent hydrolase</fullName>
    </recommendedName>
</protein>
<dbReference type="EMBL" id="LSDT01000048">
    <property type="protein sequence ID" value="KXB90399.1"/>
    <property type="molecule type" value="Genomic_DNA"/>
</dbReference>
<accession>A0A134CDW8</accession>
<dbReference type="Gene3D" id="3.60.15.10">
    <property type="entry name" value="Ribonuclease Z/Hydroxyacylglutathione hydrolase-like"/>
    <property type="match status" value="1"/>
</dbReference>
<reference evidence="2" key="1">
    <citation type="submission" date="2016-01" db="EMBL/GenBank/DDBJ databases">
        <authorList>
            <person name="Mitreva M."/>
            <person name="Pepin K.H."/>
            <person name="Mihindukulasuriya K.A."/>
            <person name="Fulton R."/>
            <person name="Fronick C."/>
            <person name="O'Laughlin M."/>
            <person name="Miner T."/>
            <person name="Herter B."/>
            <person name="Rosa B.A."/>
            <person name="Cordes M."/>
            <person name="Tomlinson C."/>
            <person name="Wollam A."/>
            <person name="Palsikar V.B."/>
            <person name="Mardis E.R."/>
            <person name="Wilson R.K."/>
        </authorList>
    </citation>
    <scope>NUCLEOTIDE SEQUENCE [LARGE SCALE GENOMIC DNA]</scope>
    <source>
        <strain evidence="2">KA00182</strain>
    </source>
</reference>
<dbReference type="STRING" id="1588748.HMPREF3182_01366"/>
<dbReference type="AlphaFoldDB" id="A0A134CDW8"/>
<keyword evidence="2" id="KW-1185">Reference proteome</keyword>
<evidence type="ECO:0000313" key="1">
    <source>
        <dbReference type="EMBL" id="KXB90399.1"/>
    </source>
</evidence>
<evidence type="ECO:0000313" key="2">
    <source>
        <dbReference type="Proteomes" id="UP000070160"/>
    </source>
</evidence>
<dbReference type="Proteomes" id="UP000070160">
    <property type="component" value="Unassembled WGS sequence"/>
</dbReference>
<dbReference type="Pfam" id="PF13483">
    <property type="entry name" value="Lactamase_B_3"/>
    <property type="match status" value="1"/>
</dbReference>